<dbReference type="InterPro" id="IPR036217">
    <property type="entry name" value="MethylDNA_cys_MeTrfase_DNAb"/>
</dbReference>
<dbReference type="PANTHER" id="PTHR10815:SF5">
    <property type="entry name" value="METHYLATED-DNA--PROTEIN-CYSTEINE METHYLTRANSFERASE"/>
    <property type="match status" value="1"/>
</dbReference>
<evidence type="ECO:0000256" key="2">
    <source>
        <dbReference type="ARBA" id="ARBA00008711"/>
    </source>
</evidence>
<dbReference type="AlphaFoldDB" id="A0A7T0LMT4"/>
<name>A0A7T0LMT4_9ACTO</name>
<evidence type="ECO:0000313" key="10">
    <source>
        <dbReference type="EMBL" id="QPL06667.1"/>
    </source>
</evidence>
<dbReference type="NCBIfam" id="TIGR00589">
    <property type="entry name" value="ogt"/>
    <property type="match status" value="1"/>
</dbReference>
<comment type="similarity">
    <text evidence="2">Belongs to the MGMT family.</text>
</comment>
<dbReference type="InterPro" id="IPR014048">
    <property type="entry name" value="MethylDNA_cys_MeTrfase_DNA-bd"/>
</dbReference>
<dbReference type="FunFam" id="1.10.10.10:FF:000214">
    <property type="entry name" value="Methylated-DNA--protein-cysteine methyltransferase"/>
    <property type="match status" value="1"/>
</dbReference>
<dbReference type="GO" id="GO:0003908">
    <property type="term" value="F:methylated-DNA-[protein]-cysteine S-methyltransferase activity"/>
    <property type="evidence" value="ECO:0007669"/>
    <property type="project" value="UniProtKB-EC"/>
</dbReference>
<evidence type="ECO:0000256" key="5">
    <source>
        <dbReference type="ARBA" id="ARBA00022679"/>
    </source>
</evidence>
<evidence type="ECO:0000256" key="1">
    <source>
        <dbReference type="ARBA" id="ARBA00001286"/>
    </source>
</evidence>
<dbReference type="InterPro" id="IPR036631">
    <property type="entry name" value="MGMT_N_sf"/>
</dbReference>
<gene>
    <name evidence="10" type="ORF">ID810_08970</name>
</gene>
<dbReference type="GO" id="GO:0006281">
    <property type="term" value="P:DNA repair"/>
    <property type="evidence" value="ECO:0007669"/>
    <property type="project" value="UniProtKB-KW"/>
</dbReference>
<dbReference type="Gene3D" id="3.30.160.70">
    <property type="entry name" value="Methylated DNA-protein cysteine methyltransferase domain"/>
    <property type="match status" value="1"/>
</dbReference>
<feature type="domain" description="Methylated-DNA-[protein]-cysteine S-methyltransferase DNA binding" evidence="9">
    <location>
        <begin position="76"/>
        <end position="158"/>
    </location>
</feature>
<dbReference type="KEGG" id="arep:ID810_08970"/>
<evidence type="ECO:0000256" key="8">
    <source>
        <dbReference type="ARBA" id="ARBA00049348"/>
    </source>
</evidence>
<evidence type="ECO:0000259" key="9">
    <source>
        <dbReference type="Pfam" id="PF01035"/>
    </source>
</evidence>
<sequence>MTLAAQEGAGREGAGALVGCWFDGQRHDRAGLDEDAAVGTPDEPPVLAEATAWLDAYFARRTPGPLPALAPRGTHFQRLVWDALLDIPAGQTRTYGELARDLEDRTGRPRSARAVGGAVGRNPVSIIVPCHRVLGAGGSLTGYAGGTERKTWLLRLEGLPGVAGAGATGRVGDTLGLAVAVG</sequence>
<comment type="catalytic activity">
    <reaction evidence="8">
        <text>a 6-O-methyl-2'-deoxyguanosine in DNA + L-cysteinyl-[protein] = S-methyl-L-cysteinyl-[protein] + a 2'-deoxyguanosine in DNA</text>
        <dbReference type="Rhea" id="RHEA:24000"/>
        <dbReference type="Rhea" id="RHEA-COMP:10131"/>
        <dbReference type="Rhea" id="RHEA-COMP:10132"/>
        <dbReference type="Rhea" id="RHEA-COMP:11367"/>
        <dbReference type="Rhea" id="RHEA-COMP:11368"/>
        <dbReference type="ChEBI" id="CHEBI:29950"/>
        <dbReference type="ChEBI" id="CHEBI:82612"/>
        <dbReference type="ChEBI" id="CHEBI:85445"/>
        <dbReference type="ChEBI" id="CHEBI:85448"/>
        <dbReference type="EC" id="2.1.1.63"/>
    </reaction>
</comment>
<comment type="catalytic activity">
    <reaction evidence="1">
        <text>a 4-O-methyl-thymidine in DNA + L-cysteinyl-[protein] = a thymidine in DNA + S-methyl-L-cysteinyl-[protein]</text>
        <dbReference type="Rhea" id="RHEA:53428"/>
        <dbReference type="Rhea" id="RHEA-COMP:10131"/>
        <dbReference type="Rhea" id="RHEA-COMP:10132"/>
        <dbReference type="Rhea" id="RHEA-COMP:13555"/>
        <dbReference type="Rhea" id="RHEA-COMP:13556"/>
        <dbReference type="ChEBI" id="CHEBI:29950"/>
        <dbReference type="ChEBI" id="CHEBI:82612"/>
        <dbReference type="ChEBI" id="CHEBI:137386"/>
        <dbReference type="ChEBI" id="CHEBI:137387"/>
        <dbReference type="EC" id="2.1.1.63"/>
    </reaction>
</comment>
<dbReference type="Pfam" id="PF01035">
    <property type="entry name" value="DNA_binding_1"/>
    <property type="match status" value="1"/>
</dbReference>
<dbReference type="SUPFAM" id="SSF53155">
    <property type="entry name" value="Methylated DNA-protein cysteine methyltransferase domain"/>
    <property type="match status" value="1"/>
</dbReference>
<organism evidence="10 11">
    <name type="scientific">Actinomyces respiraculi</name>
    <dbReference type="NCBI Taxonomy" id="2744574"/>
    <lineage>
        <taxon>Bacteria</taxon>
        <taxon>Bacillati</taxon>
        <taxon>Actinomycetota</taxon>
        <taxon>Actinomycetes</taxon>
        <taxon>Actinomycetales</taxon>
        <taxon>Actinomycetaceae</taxon>
        <taxon>Actinomyces</taxon>
    </lineage>
</organism>
<evidence type="ECO:0000256" key="6">
    <source>
        <dbReference type="ARBA" id="ARBA00022763"/>
    </source>
</evidence>
<reference evidence="10 11" key="1">
    <citation type="submission" date="2020-11" db="EMBL/GenBank/DDBJ databases">
        <title>Actinomyces sp. ZJ750.</title>
        <authorList>
            <person name="Zhou J."/>
        </authorList>
    </citation>
    <scope>NUCLEOTIDE SEQUENCE [LARGE SCALE GENOMIC DNA]</scope>
    <source>
        <strain evidence="10 11">ZJ750</strain>
    </source>
</reference>
<evidence type="ECO:0000256" key="3">
    <source>
        <dbReference type="ARBA" id="ARBA00011918"/>
    </source>
</evidence>
<dbReference type="GO" id="GO:0032259">
    <property type="term" value="P:methylation"/>
    <property type="evidence" value="ECO:0007669"/>
    <property type="project" value="UniProtKB-KW"/>
</dbReference>
<dbReference type="CDD" id="cd06445">
    <property type="entry name" value="ATase"/>
    <property type="match status" value="1"/>
</dbReference>
<protein>
    <recommendedName>
        <fullName evidence="3">methylated-DNA--[protein]-cysteine S-methyltransferase</fullName>
        <ecNumber evidence="3">2.1.1.63</ecNumber>
    </recommendedName>
</protein>
<dbReference type="Proteomes" id="UP000594637">
    <property type="component" value="Chromosome"/>
</dbReference>
<accession>A0A7T0LMT4</accession>
<dbReference type="InterPro" id="IPR001497">
    <property type="entry name" value="MethylDNA_cys_MeTrfase_AS"/>
</dbReference>
<dbReference type="PANTHER" id="PTHR10815">
    <property type="entry name" value="METHYLATED-DNA--PROTEIN-CYSTEINE METHYLTRANSFERASE"/>
    <property type="match status" value="1"/>
</dbReference>
<keyword evidence="5 10" id="KW-0808">Transferase</keyword>
<evidence type="ECO:0000256" key="4">
    <source>
        <dbReference type="ARBA" id="ARBA00022603"/>
    </source>
</evidence>
<dbReference type="InterPro" id="IPR036388">
    <property type="entry name" value="WH-like_DNA-bd_sf"/>
</dbReference>
<evidence type="ECO:0000313" key="11">
    <source>
        <dbReference type="Proteomes" id="UP000594637"/>
    </source>
</evidence>
<dbReference type="Gene3D" id="1.10.10.10">
    <property type="entry name" value="Winged helix-like DNA-binding domain superfamily/Winged helix DNA-binding domain"/>
    <property type="match status" value="1"/>
</dbReference>
<evidence type="ECO:0000256" key="7">
    <source>
        <dbReference type="ARBA" id="ARBA00023204"/>
    </source>
</evidence>
<proteinExistence type="inferred from homology"/>
<dbReference type="PROSITE" id="PS00374">
    <property type="entry name" value="MGMT"/>
    <property type="match status" value="1"/>
</dbReference>
<dbReference type="SUPFAM" id="SSF46767">
    <property type="entry name" value="Methylated DNA-protein cysteine methyltransferase, C-terminal domain"/>
    <property type="match status" value="1"/>
</dbReference>
<dbReference type="EMBL" id="CP063989">
    <property type="protein sequence ID" value="QPL06667.1"/>
    <property type="molecule type" value="Genomic_DNA"/>
</dbReference>
<keyword evidence="6" id="KW-0227">DNA damage</keyword>
<keyword evidence="11" id="KW-1185">Reference proteome</keyword>
<keyword evidence="4 10" id="KW-0489">Methyltransferase</keyword>
<keyword evidence="7" id="KW-0234">DNA repair</keyword>
<dbReference type="EC" id="2.1.1.63" evidence="3"/>